<comment type="similarity">
    <text evidence="1">Belongs to the mycobacterial PPE family.</text>
</comment>
<proteinExistence type="inferred from homology"/>
<dbReference type="AlphaFoldDB" id="A0A1A2ZI16"/>
<feature type="domain" description="PPE-PPW subfamily C-terminal" evidence="5">
    <location>
        <begin position="426"/>
        <end position="473"/>
    </location>
</feature>
<evidence type="ECO:0000256" key="2">
    <source>
        <dbReference type="SAM" id="MobiDB-lite"/>
    </source>
</evidence>
<dbReference type="OrthoDB" id="4753487at2"/>
<evidence type="ECO:0000313" key="7">
    <source>
        <dbReference type="Proteomes" id="UP000093592"/>
    </source>
</evidence>
<evidence type="ECO:0000256" key="1">
    <source>
        <dbReference type="ARBA" id="ARBA00010652"/>
    </source>
</evidence>
<dbReference type="RefSeq" id="WP_065013765.1">
    <property type="nucleotide sequence ID" value="NZ_LZKJ01000065.1"/>
</dbReference>
<dbReference type="FunFam" id="1.20.1260.20:FF:000001">
    <property type="entry name" value="PPE family protein PPE41"/>
    <property type="match status" value="1"/>
</dbReference>
<feature type="compositionally biased region" description="Basic and acidic residues" evidence="2">
    <location>
        <begin position="396"/>
        <end position="407"/>
    </location>
</feature>
<reference evidence="7" key="1">
    <citation type="submission" date="2016-06" db="EMBL/GenBank/DDBJ databases">
        <authorList>
            <person name="Sutton G."/>
            <person name="Brinkac L."/>
            <person name="Sanka R."/>
            <person name="Adams M."/>
            <person name="Lau E."/>
            <person name="Sam S."/>
            <person name="Sreng N."/>
            <person name="Him V."/>
            <person name="Kerleguer A."/>
            <person name="Cheng S."/>
        </authorList>
    </citation>
    <scope>NUCLEOTIDE SEQUENCE [LARGE SCALE GENOMIC DNA]</scope>
    <source>
        <strain evidence="7">E861</strain>
    </source>
</reference>
<dbReference type="PANTHER" id="PTHR46766">
    <property type="entry name" value="GLUTAMINE-RICH PROTEIN 2"/>
    <property type="match status" value="1"/>
</dbReference>
<accession>A0A1A2ZI16</accession>
<keyword evidence="3" id="KW-0472">Membrane</keyword>
<feature type="transmembrane region" description="Helical" evidence="3">
    <location>
        <begin position="222"/>
        <end position="247"/>
    </location>
</feature>
<protein>
    <recommendedName>
        <fullName evidence="8">PPE family protein</fullName>
    </recommendedName>
</protein>
<dbReference type="InterPro" id="IPR038332">
    <property type="entry name" value="PPE_sf"/>
</dbReference>
<dbReference type="SUPFAM" id="SSF140459">
    <property type="entry name" value="PE/PPE dimer-like"/>
    <property type="match status" value="1"/>
</dbReference>
<dbReference type="Gene3D" id="1.20.1260.20">
    <property type="entry name" value="PPE superfamily"/>
    <property type="match status" value="1"/>
</dbReference>
<dbReference type="GO" id="GO:0052572">
    <property type="term" value="P:response to host immune response"/>
    <property type="evidence" value="ECO:0007669"/>
    <property type="project" value="TreeGrafter"/>
</dbReference>
<evidence type="ECO:0000256" key="3">
    <source>
        <dbReference type="SAM" id="Phobius"/>
    </source>
</evidence>
<feature type="region of interest" description="Disordered" evidence="2">
    <location>
        <begin position="456"/>
        <end position="488"/>
    </location>
</feature>
<name>A0A1A2ZI16_9MYCO</name>
<evidence type="ECO:0000259" key="5">
    <source>
        <dbReference type="Pfam" id="PF18878"/>
    </source>
</evidence>
<feature type="domain" description="PPE" evidence="4">
    <location>
        <begin position="6"/>
        <end position="168"/>
    </location>
</feature>
<evidence type="ECO:0008006" key="8">
    <source>
        <dbReference type="Google" id="ProtNLM"/>
    </source>
</evidence>
<dbReference type="Pfam" id="PF18878">
    <property type="entry name" value="PPE-PPW"/>
    <property type="match status" value="1"/>
</dbReference>
<keyword evidence="3" id="KW-0812">Transmembrane</keyword>
<dbReference type="InterPro" id="IPR000030">
    <property type="entry name" value="PPE_dom"/>
</dbReference>
<evidence type="ECO:0000313" key="6">
    <source>
        <dbReference type="EMBL" id="OBI49328.1"/>
    </source>
</evidence>
<feature type="transmembrane region" description="Helical" evidence="3">
    <location>
        <begin position="253"/>
        <end position="273"/>
    </location>
</feature>
<dbReference type="Proteomes" id="UP000093592">
    <property type="component" value="Unassembled WGS sequence"/>
</dbReference>
<organism evidence="6 7">
    <name type="scientific">Mycobacterium kyorinense</name>
    <dbReference type="NCBI Taxonomy" id="487514"/>
    <lineage>
        <taxon>Bacteria</taxon>
        <taxon>Bacillati</taxon>
        <taxon>Actinomycetota</taxon>
        <taxon>Actinomycetes</taxon>
        <taxon>Mycobacteriales</taxon>
        <taxon>Mycobacteriaceae</taxon>
        <taxon>Mycobacterium</taxon>
    </lineage>
</organism>
<feature type="region of interest" description="Disordered" evidence="2">
    <location>
        <begin position="353"/>
        <end position="424"/>
    </location>
</feature>
<dbReference type="Pfam" id="PF00823">
    <property type="entry name" value="PPE"/>
    <property type="match status" value="1"/>
</dbReference>
<dbReference type="InterPro" id="IPR043641">
    <property type="entry name" value="PPE-PPW_C"/>
</dbReference>
<evidence type="ECO:0000259" key="4">
    <source>
        <dbReference type="Pfam" id="PF00823"/>
    </source>
</evidence>
<keyword evidence="3" id="KW-1133">Transmembrane helix</keyword>
<dbReference type="PANTHER" id="PTHR46766:SF1">
    <property type="entry name" value="GLUTAMINE-RICH PROTEIN 2"/>
    <property type="match status" value="1"/>
</dbReference>
<feature type="compositionally biased region" description="Low complexity" evidence="2">
    <location>
        <begin position="354"/>
        <end position="382"/>
    </location>
</feature>
<sequence>MAAPVWMASPPEVHSALLSSGPGPGPLLAAAATWSSLSAEYASVADELSALLTGVQAGAWEGPSAAQYVAAHLPYLAWLTQASSDSAAAAAQHETIAGAYISALAVMPTLPELAANHATHAVLVGTNFFGINTIPIALNEADYVRMWTQAATTMATYQTVAGTAVASTPQTSAAPPILNHDHDHGHDDDDPARHLSPLDPRWWIDVIGEQLRNLQLLFTDPAAFLAALPFILADLAFHATQLLVTYLPLLSPLLAAAAVGFAAAIMGLVAAIARAATPVAPVEEPIPVPAGAINVWPVAGIAPTAAPAAAPAATASATAPATAASAALASPAPAPAGMESFAYLAGGGAGPGTRFGPTMRSRSSASESASETAAAPSAAARASSREQARARRRKRATENDRGYRDEVIGMDMGSGPVTPTADDERVASANGAGQLGFAGTAGKRTVAAAAGLTTLAGDEFGGGPAMPMVPGSWERDDVQGNGIGDERE</sequence>
<dbReference type="EMBL" id="LZKJ01000065">
    <property type="protein sequence ID" value="OBI49328.1"/>
    <property type="molecule type" value="Genomic_DNA"/>
</dbReference>
<feature type="compositionally biased region" description="Basic and acidic residues" evidence="2">
    <location>
        <begin position="473"/>
        <end position="488"/>
    </location>
</feature>
<gene>
    <name evidence="6" type="ORF">A5707_17190</name>
</gene>
<comment type="caution">
    <text evidence="6">The sequence shown here is derived from an EMBL/GenBank/DDBJ whole genome shotgun (WGS) entry which is preliminary data.</text>
</comment>